<accession>A0AAD4SM98</accession>
<dbReference type="AlphaFoldDB" id="A0AAD4SM98"/>
<dbReference type="PROSITE" id="PS51767">
    <property type="entry name" value="PEPTIDASE_A1"/>
    <property type="match status" value="1"/>
</dbReference>
<dbReference type="CDD" id="cd05476">
    <property type="entry name" value="pepsin_A_like_plant"/>
    <property type="match status" value="1"/>
</dbReference>
<feature type="chain" id="PRO_5041984918" description="Peptidase A1 domain-containing protein" evidence="6">
    <location>
        <begin position="22"/>
        <end position="466"/>
    </location>
</feature>
<dbReference type="PANTHER" id="PTHR47967">
    <property type="entry name" value="OS07G0603500 PROTEIN-RELATED"/>
    <property type="match status" value="1"/>
</dbReference>
<evidence type="ECO:0000256" key="5">
    <source>
        <dbReference type="ARBA" id="ARBA00023180"/>
    </source>
</evidence>
<keyword evidence="9" id="KW-1185">Reference proteome</keyword>
<keyword evidence="5" id="KW-0325">Glycoprotein</keyword>
<dbReference type="GO" id="GO:0004190">
    <property type="term" value="F:aspartic-type endopeptidase activity"/>
    <property type="evidence" value="ECO:0007669"/>
    <property type="project" value="UniProtKB-KW"/>
</dbReference>
<dbReference type="EMBL" id="JAJJMB010009858">
    <property type="protein sequence ID" value="KAI3912046.1"/>
    <property type="molecule type" value="Genomic_DNA"/>
</dbReference>
<evidence type="ECO:0000256" key="3">
    <source>
        <dbReference type="ARBA" id="ARBA00022750"/>
    </source>
</evidence>
<comment type="similarity">
    <text evidence="1">Belongs to the peptidase A1 family.</text>
</comment>
<protein>
    <recommendedName>
        <fullName evidence="7">Peptidase A1 domain-containing protein</fullName>
    </recommendedName>
</protein>
<dbReference type="Proteomes" id="UP001202328">
    <property type="component" value="Unassembled WGS sequence"/>
</dbReference>
<keyword evidence="2" id="KW-0645">Protease</keyword>
<name>A0AAD4SM98_9MAGN</name>
<dbReference type="InterPro" id="IPR021109">
    <property type="entry name" value="Peptidase_aspartic_dom_sf"/>
</dbReference>
<dbReference type="InterPro" id="IPR032799">
    <property type="entry name" value="TAXi_C"/>
</dbReference>
<proteinExistence type="inferred from homology"/>
<evidence type="ECO:0000256" key="4">
    <source>
        <dbReference type="ARBA" id="ARBA00022801"/>
    </source>
</evidence>
<dbReference type="Pfam" id="PF14541">
    <property type="entry name" value="TAXi_C"/>
    <property type="match status" value="1"/>
</dbReference>
<comment type="caution">
    <text evidence="8">The sequence shown here is derived from an EMBL/GenBank/DDBJ whole genome shotgun (WGS) entry which is preliminary data.</text>
</comment>
<evidence type="ECO:0000313" key="8">
    <source>
        <dbReference type="EMBL" id="KAI3912046.1"/>
    </source>
</evidence>
<dbReference type="SUPFAM" id="SSF50630">
    <property type="entry name" value="Acid proteases"/>
    <property type="match status" value="1"/>
</dbReference>
<feature type="signal peptide" evidence="6">
    <location>
        <begin position="1"/>
        <end position="21"/>
    </location>
</feature>
<dbReference type="InterPro" id="IPR051708">
    <property type="entry name" value="Plant_Aspart_Prot_A1"/>
</dbReference>
<dbReference type="Gene3D" id="2.40.70.10">
    <property type="entry name" value="Acid Proteases"/>
    <property type="match status" value="2"/>
</dbReference>
<sequence length="466" mass="51729">MGIKILFYIVFMISFSVFSQADNKKPSGLTLKLIHRDSIESNDLTRIEKFRKIIHRSKLRANSLMSSTAASEENPTDLRAPLSYESSSYVVQLSLGTPPTAEDQYLILDTAAELTWLQCDGCIDCFKQKQPLYNPHDSSTYKLLPCDHPLCKSYNCNHNHCKFEEWDSPDVHVEGFMSTESFGFDVSYSNFTFLDGVVFGCAYGTVGFGFQDNPDNNINGVFGLGPGPRSFASQFAPRGVFGYCLADWHFGPPDSPSKLMFGDDALLPVSGHVQITPIVESDARSYFLKLADIGVATKCLGFEPGKFDRAINGHGGFIIDSGTSISYFAKDVYDRVRQVLVDYMKTLGLPEMDASSHHLDLCWSMPNGIPPRLPSMALYFQDNEYPDEPADCGNEVGAQLIINPLSLFHIAEKVNPHLCLGIMPTNGTDPTLNILGAKQQTYTKFSFNGQNKTLSWMTWDCGLPPN</sequence>
<dbReference type="Pfam" id="PF14543">
    <property type="entry name" value="TAXi_N"/>
    <property type="match status" value="1"/>
</dbReference>
<evidence type="ECO:0000256" key="2">
    <source>
        <dbReference type="ARBA" id="ARBA00022670"/>
    </source>
</evidence>
<dbReference type="GO" id="GO:0006508">
    <property type="term" value="P:proteolysis"/>
    <property type="evidence" value="ECO:0007669"/>
    <property type="project" value="UniProtKB-KW"/>
</dbReference>
<keyword evidence="4" id="KW-0378">Hydrolase</keyword>
<evidence type="ECO:0000256" key="1">
    <source>
        <dbReference type="ARBA" id="ARBA00007447"/>
    </source>
</evidence>
<keyword evidence="3" id="KW-0064">Aspartyl protease</keyword>
<feature type="domain" description="Peptidase A1" evidence="7">
    <location>
        <begin position="89"/>
        <end position="457"/>
    </location>
</feature>
<evidence type="ECO:0000256" key="6">
    <source>
        <dbReference type="SAM" id="SignalP"/>
    </source>
</evidence>
<dbReference type="GO" id="GO:0005576">
    <property type="term" value="C:extracellular region"/>
    <property type="evidence" value="ECO:0007669"/>
    <property type="project" value="TreeGrafter"/>
</dbReference>
<organism evidence="8 9">
    <name type="scientific">Papaver atlanticum</name>
    <dbReference type="NCBI Taxonomy" id="357466"/>
    <lineage>
        <taxon>Eukaryota</taxon>
        <taxon>Viridiplantae</taxon>
        <taxon>Streptophyta</taxon>
        <taxon>Embryophyta</taxon>
        <taxon>Tracheophyta</taxon>
        <taxon>Spermatophyta</taxon>
        <taxon>Magnoliopsida</taxon>
        <taxon>Ranunculales</taxon>
        <taxon>Papaveraceae</taxon>
        <taxon>Papaveroideae</taxon>
        <taxon>Papaver</taxon>
    </lineage>
</organism>
<evidence type="ECO:0000313" key="9">
    <source>
        <dbReference type="Proteomes" id="UP001202328"/>
    </source>
</evidence>
<dbReference type="InterPro" id="IPR034161">
    <property type="entry name" value="Pepsin-like_plant"/>
</dbReference>
<dbReference type="InterPro" id="IPR033121">
    <property type="entry name" value="PEPTIDASE_A1"/>
</dbReference>
<evidence type="ECO:0000259" key="7">
    <source>
        <dbReference type="PROSITE" id="PS51767"/>
    </source>
</evidence>
<keyword evidence="6" id="KW-0732">Signal</keyword>
<reference evidence="8" key="1">
    <citation type="submission" date="2022-04" db="EMBL/GenBank/DDBJ databases">
        <title>A functionally conserved STORR gene fusion in Papaver species that diverged 16.8 million years ago.</title>
        <authorList>
            <person name="Catania T."/>
        </authorList>
    </citation>
    <scope>NUCLEOTIDE SEQUENCE</scope>
    <source>
        <strain evidence="8">S-188037</strain>
    </source>
</reference>
<dbReference type="PANTHER" id="PTHR47967:SF123">
    <property type="entry name" value="ASPARTIC PROTEINASE NEPENTHESIN-1-LIKE"/>
    <property type="match status" value="1"/>
</dbReference>
<gene>
    <name evidence="8" type="ORF">MKW98_007573</name>
</gene>
<dbReference type="InterPro" id="IPR032861">
    <property type="entry name" value="TAXi_N"/>
</dbReference>